<accession>A0AAD3HAR7</accession>
<dbReference type="AlphaFoldDB" id="A0AAD3HAR7"/>
<dbReference type="InterPro" id="IPR011990">
    <property type="entry name" value="TPR-like_helical_dom_sf"/>
</dbReference>
<dbReference type="Gene3D" id="1.25.40.10">
    <property type="entry name" value="Tetratricopeptide repeat domain"/>
    <property type="match status" value="4"/>
</dbReference>
<dbReference type="PANTHER" id="PTHR46128:SF329">
    <property type="entry name" value="MITOCHONDRIAL GROUP I INTRON SPLICING FACTOR DMR1"/>
    <property type="match status" value="1"/>
</dbReference>
<evidence type="ECO:0000313" key="4">
    <source>
        <dbReference type="EMBL" id="GFH56675.1"/>
    </source>
</evidence>
<feature type="repeat" description="PPR" evidence="2">
    <location>
        <begin position="468"/>
        <end position="505"/>
    </location>
</feature>
<evidence type="ECO:0008006" key="6">
    <source>
        <dbReference type="Google" id="ProtNLM"/>
    </source>
</evidence>
<evidence type="ECO:0000256" key="3">
    <source>
        <dbReference type="SAM" id="MobiDB-lite"/>
    </source>
</evidence>
<feature type="repeat" description="PPR" evidence="2">
    <location>
        <begin position="603"/>
        <end position="637"/>
    </location>
</feature>
<evidence type="ECO:0000256" key="1">
    <source>
        <dbReference type="ARBA" id="ARBA00007626"/>
    </source>
</evidence>
<evidence type="ECO:0000256" key="2">
    <source>
        <dbReference type="PROSITE-ProRule" id="PRU00708"/>
    </source>
</evidence>
<gene>
    <name evidence="4" type="ORF">CTEN210_13151</name>
</gene>
<feature type="region of interest" description="Disordered" evidence="3">
    <location>
        <begin position="48"/>
        <end position="83"/>
    </location>
</feature>
<dbReference type="NCBIfam" id="TIGR00756">
    <property type="entry name" value="PPR"/>
    <property type="match status" value="2"/>
</dbReference>
<sequence>MSTIRRKSVSLLIGIFCLLEVKLAYTFTLPSSSQPALTSTTTKLSVAQSTTTNDVSNKKHSPWYQKSKRKWASRKRRGAKTPEEIQKQLIKAEKIEASLNAALKSLERMRNNIFDESNIVKFPSIRECNGALATFGDSGDFKRALNLFWAMRKSAMVVSSYQSDISQMTTLIIPPVPTLVTYSTLMSRAVALKKEKVALRLWRLMISSPSFYTNRNTRTSTGMKFGAPIVPDIRAVNILMNVFAKLGDSTSAKKLIDQLYNGRVIPYAESLDQINKEHDLESSGGREDPISLIQVVPQLEPNIVTYNTMIDACIRAGDFDGAMDALEHMKYNKHFSPDIYTYTSLISAVGRNTRRRSDPNVAFELFDEMINDFQIRPNGMAYCALIDVCGRCRRSDLALKGLRMMLREKAKRSRDSKKSNKKGIVQSFTLENEVGAWTAAIDACGKAGRVDTAIRLFQTMPKFDVYPNIYTCGALTDGLLKSNEENSIDECMNVLRYMEEEGIKPSEVMYTSLITSASKLATDEHRGEVIKSTVFGDKKVSLPSDDKERLDMEKAVTVYTELIRSVTGSDFKSKKGDKENSDSSLMKVFLVLQEMKENDVQPDIACYNAILQASAKAGNVSRLRDVMDRIQMDGLTPNSNTWKEVLRGAAIARDSTLAEATWAQALSTHHNDNEDSYEEKWYPGLDEFDLLLSAYVREASRSPDRMEFLYSKVLDAYIAVSEGIETKGFHNINLNRLKKKSRTVKMIGQATKFLRSTIPYVDETYKPTLQANIRKVERELDLNSS</sequence>
<comment type="caution">
    <text evidence="4">The sequence shown here is derived from an EMBL/GenBank/DDBJ whole genome shotgun (WGS) entry which is preliminary data.</text>
</comment>
<keyword evidence="5" id="KW-1185">Reference proteome</keyword>
<proteinExistence type="inferred from homology"/>
<dbReference type="PROSITE" id="PS51375">
    <property type="entry name" value="PPR"/>
    <property type="match status" value="4"/>
</dbReference>
<reference evidence="4 5" key="1">
    <citation type="journal article" date="2021" name="Sci. Rep.">
        <title>The genome of the diatom Chaetoceros tenuissimus carries an ancient integrated fragment of an extant virus.</title>
        <authorList>
            <person name="Hongo Y."/>
            <person name="Kimura K."/>
            <person name="Takaki Y."/>
            <person name="Yoshida Y."/>
            <person name="Baba S."/>
            <person name="Kobayashi G."/>
            <person name="Nagasaki K."/>
            <person name="Hano T."/>
            <person name="Tomaru Y."/>
        </authorList>
    </citation>
    <scope>NUCLEOTIDE SEQUENCE [LARGE SCALE GENOMIC DNA]</scope>
    <source>
        <strain evidence="4 5">NIES-3715</strain>
    </source>
</reference>
<feature type="repeat" description="PPR" evidence="2">
    <location>
        <begin position="302"/>
        <end position="336"/>
    </location>
</feature>
<organism evidence="4 5">
    <name type="scientific">Chaetoceros tenuissimus</name>
    <dbReference type="NCBI Taxonomy" id="426638"/>
    <lineage>
        <taxon>Eukaryota</taxon>
        <taxon>Sar</taxon>
        <taxon>Stramenopiles</taxon>
        <taxon>Ochrophyta</taxon>
        <taxon>Bacillariophyta</taxon>
        <taxon>Coscinodiscophyceae</taxon>
        <taxon>Chaetocerotophycidae</taxon>
        <taxon>Chaetocerotales</taxon>
        <taxon>Chaetocerotaceae</taxon>
        <taxon>Chaetoceros</taxon>
    </lineage>
</organism>
<dbReference type="InterPro" id="IPR002885">
    <property type="entry name" value="PPR_rpt"/>
</dbReference>
<comment type="similarity">
    <text evidence="1">Belongs to the PPR family. P subfamily.</text>
</comment>
<dbReference type="PANTHER" id="PTHR46128">
    <property type="entry name" value="MITOCHONDRIAL GROUP I INTRON SPLICING FACTOR CCM1"/>
    <property type="match status" value="1"/>
</dbReference>
<dbReference type="Pfam" id="PF01535">
    <property type="entry name" value="PPR"/>
    <property type="match status" value="1"/>
</dbReference>
<protein>
    <recommendedName>
        <fullName evidence="6">Pentacotripeptide-repeat region of PRORP domain-containing protein</fullName>
    </recommendedName>
</protein>
<feature type="compositionally biased region" description="Basic residues" evidence="3">
    <location>
        <begin position="58"/>
        <end position="79"/>
    </location>
</feature>
<dbReference type="Pfam" id="PF13812">
    <property type="entry name" value="PPR_3"/>
    <property type="match status" value="1"/>
</dbReference>
<dbReference type="InterPro" id="IPR050872">
    <property type="entry name" value="PPR_P_subfamily"/>
</dbReference>
<name>A0AAD3HAR7_9STRA</name>
<dbReference type="Pfam" id="PF13041">
    <property type="entry name" value="PPR_2"/>
    <property type="match status" value="2"/>
</dbReference>
<dbReference type="Proteomes" id="UP001054902">
    <property type="component" value="Unassembled WGS sequence"/>
</dbReference>
<dbReference type="EMBL" id="BLLK01000055">
    <property type="protein sequence ID" value="GFH56675.1"/>
    <property type="molecule type" value="Genomic_DNA"/>
</dbReference>
<evidence type="ECO:0000313" key="5">
    <source>
        <dbReference type="Proteomes" id="UP001054902"/>
    </source>
</evidence>
<feature type="repeat" description="PPR" evidence="2">
    <location>
        <begin position="433"/>
        <end position="467"/>
    </location>
</feature>